<dbReference type="PROSITE" id="PS51318">
    <property type="entry name" value="TAT"/>
    <property type="match status" value="1"/>
</dbReference>
<sequence length="435" mass="48721">MSISRRSFLKTGSILAAGAMMPSLGRSNSLFNSSANDTVNVALIGCKNMGWANLSDFLLHKNVRCLALCDVDQNILATCSSQLESSFGQKAELYSDYRKVLGRKDIHAVIIGTPDHWHCLQFVDACAAGKDVYVEKPIANSIAECDAMVKAAKKYNTVVQVGQQQRSSKHWQQMIEYIRAGRLGKIGQVKVWGNFNYAALPSPVTDSAIPEGVDFERWLGPMPLLPFNQQRFHGTWRMFWNYGGGLMTDWGVHLLDMGLWGMDVKTMPEYTIASGGKFYFPEGAHQTFDSMEVTYGFKDFIMTWSNSAGVESGPYGKNYGVLFKGTNGTLVANRDDWEVFPEGNKIGKTSMKADYRDHKDHITNFLECMKTRNMQTACTIENGSLCAKYAQLGNISARMGGARLIYDDYSRTFNNPDADKYLKPDYRSPWVFPEL</sequence>
<dbReference type="InterPro" id="IPR050463">
    <property type="entry name" value="Gfo/Idh/MocA_oxidrdct_glycsds"/>
</dbReference>
<dbReference type="SUPFAM" id="SSF51735">
    <property type="entry name" value="NAD(P)-binding Rossmann-fold domains"/>
    <property type="match status" value="1"/>
</dbReference>
<dbReference type="RefSeq" id="WP_296942851.1">
    <property type="nucleotide sequence ID" value="NZ_LT599032.1"/>
</dbReference>
<protein>
    <submittedName>
        <fullName evidence="3">Oxidoreductase domain protein</fullName>
    </submittedName>
</protein>
<dbReference type="EMBL" id="FLUM01000003">
    <property type="protein sequence ID" value="SBW04214.1"/>
    <property type="molecule type" value="Genomic_DNA"/>
</dbReference>
<dbReference type="PANTHER" id="PTHR43818">
    <property type="entry name" value="BCDNA.GH03377"/>
    <property type="match status" value="1"/>
</dbReference>
<proteinExistence type="predicted"/>
<dbReference type="Pfam" id="PF01408">
    <property type="entry name" value="GFO_IDH_MocA"/>
    <property type="match status" value="1"/>
</dbReference>
<dbReference type="InterPro" id="IPR000683">
    <property type="entry name" value="Gfo/Idh/MocA-like_OxRdtase_N"/>
</dbReference>
<evidence type="ECO:0000259" key="1">
    <source>
        <dbReference type="Pfam" id="PF01408"/>
    </source>
</evidence>
<dbReference type="PANTHER" id="PTHR43818:SF5">
    <property type="entry name" value="OXIDOREDUCTASE FAMILY PROTEIN"/>
    <property type="match status" value="1"/>
</dbReference>
<dbReference type="GO" id="GO:0000166">
    <property type="term" value="F:nucleotide binding"/>
    <property type="evidence" value="ECO:0007669"/>
    <property type="project" value="InterPro"/>
</dbReference>
<dbReference type="InterPro" id="IPR043906">
    <property type="entry name" value="Gfo/Idh/MocA_OxRdtase_bact_C"/>
</dbReference>
<feature type="domain" description="Gfo/Idh/MocA-like oxidoreductase bacterial type C-terminal" evidence="2">
    <location>
        <begin position="205"/>
        <end position="431"/>
    </location>
</feature>
<dbReference type="SUPFAM" id="SSF55347">
    <property type="entry name" value="Glyceraldehyde-3-phosphate dehydrogenase-like, C-terminal domain"/>
    <property type="match status" value="1"/>
</dbReference>
<dbReference type="Pfam" id="PF19051">
    <property type="entry name" value="GFO_IDH_MocA_C2"/>
    <property type="match status" value="1"/>
</dbReference>
<dbReference type="InterPro" id="IPR006311">
    <property type="entry name" value="TAT_signal"/>
</dbReference>
<evidence type="ECO:0000259" key="2">
    <source>
        <dbReference type="Pfam" id="PF19051"/>
    </source>
</evidence>
<gene>
    <name evidence="3" type="ORF">KL86DYS1_30780</name>
</gene>
<organism evidence="3">
    <name type="scientific">uncultured Dysgonomonas sp</name>
    <dbReference type="NCBI Taxonomy" id="206096"/>
    <lineage>
        <taxon>Bacteria</taxon>
        <taxon>Pseudomonadati</taxon>
        <taxon>Bacteroidota</taxon>
        <taxon>Bacteroidia</taxon>
        <taxon>Bacteroidales</taxon>
        <taxon>Dysgonomonadaceae</taxon>
        <taxon>Dysgonomonas</taxon>
        <taxon>environmental samples</taxon>
    </lineage>
</organism>
<dbReference type="Gene3D" id="3.40.50.720">
    <property type="entry name" value="NAD(P)-binding Rossmann-like Domain"/>
    <property type="match status" value="1"/>
</dbReference>
<accession>A0A212JXK4</accession>
<name>A0A212JXK4_9BACT</name>
<feature type="domain" description="Gfo/Idh/MocA-like oxidoreductase N-terminal" evidence="1">
    <location>
        <begin position="39"/>
        <end position="162"/>
    </location>
</feature>
<reference evidence="3" key="1">
    <citation type="submission" date="2016-04" db="EMBL/GenBank/DDBJ databases">
        <authorList>
            <person name="Evans L.H."/>
            <person name="Alamgir A."/>
            <person name="Owens N."/>
            <person name="Weber N.D."/>
            <person name="Virtaneva K."/>
            <person name="Barbian K."/>
            <person name="Babar A."/>
            <person name="Rosenke K."/>
        </authorList>
    </citation>
    <scope>NUCLEOTIDE SEQUENCE</scope>
    <source>
        <strain evidence="3">86-1</strain>
    </source>
</reference>
<dbReference type="AlphaFoldDB" id="A0A212JXK4"/>
<dbReference type="Gene3D" id="3.30.360.10">
    <property type="entry name" value="Dihydrodipicolinate Reductase, domain 2"/>
    <property type="match status" value="1"/>
</dbReference>
<evidence type="ECO:0000313" key="3">
    <source>
        <dbReference type="EMBL" id="SBW04214.1"/>
    </source>
</evidence>
<dbReference type="InterPro" id="IPR036291">
    <property type="entry name" value="NAD(P)-bd_dom_sf"/>
</dbReference>